<dbReference type="RefSeq" id="WP_186994563.1">
    <property type="nucleotide sequence ID" value="NZ_JACOQG010000006.1"/>
</dbReference>
<comment type="caution">
    <text evidence="3">The sequence shown here is derived from an EMBL/GenBank/DDBJ whole genome shotgun (WGS) entry which is preliminary data.</text>
</comment>
<evidence type="ECO:0000256" key="2">
    <source>
        <dbReference type="SAM" id="SignalP"/>
    </source>
</evidence>
<feature type="chain" id="PRO_5045360916" evidence="2">
    <location>
        <begin position="27"/>
        <end position="387"/>
    </location>
</feature>
<dbReference type="EMBL" id="JACOQG010000006">
    <property type="protein sequence ID" value="MBC5779195.1"/>
    <property type="molecule type" value="Genomic_DNA"/>
</dbReference>
<dbReference type="Proteomes" id="UP000649826">
    <property type="component" value="Unassembled WGS sequence"/>
</dbReference>
<evidence type="ECO:0000256" key="1">
    <source>
        <dbReference type="SAM" id="Phobius"/>
    </source>
</evidence>
<dbReference type="InterPro" id="IPR014194">
    <property type="entry name" value="Spore_III_AE"/>
</dbReference>
<keyword evidence="1" id="KW-0812">Transmembrane</keyword>
<sequence length="387" mass="42043">MRCFRRIVRILGTALLLWICLCQVQAAGAQTETEDAEISVVQEELLGQIELEEVQKLVDGILDEKSFSIKDAVMNMMKGEEPISKEAVQDMVRSFFFSGINQEKGMLFRILLLILLAAVLSNFADVFENGYAGNVSFYIVYLVLFMTLMENFANLGNSLTEYLVSLTELMRVLAPAYFIATAASAGASTATVFYEVAMLLIWTIQWFLVYILLPGAKICVLLKLVNHLSREEMLGKMAELLEIMINWGLKTLSGIAVGLQVIRNLVAPVMDSLKRSVIGKTAAAIPGIGNAVNTITELVLTSAVLVRNSLGGVSLVLLAAAGLGPILHYGFLSLSYRFLAALAQPVSDKRIVGALSSMGEGCAILLKILFTAELLCMLAFLILLAGG</sequence>
<feature type="transmembrane region" description="Helical" evidence="1">
    <location>
        <begin position="206"/>
        <end position="225"/>
    </location>
</feature>
<reference evidence="3 4" key="1">
    <citation type="submission" date="2020-08" db="EMBL/GenBank/DDBJ databases">
        <title>Genome public.</title>
        <authorList>
            <person name="Liu C."/>
            <person name="Sun Q."/>
        </authorList>
    </citation>
    <scope>NUCLEOTIDE SEQUENCE [LARGE SCALE GENOMIC DNA]</scope>
    <source>
        <strain evidence="3 4">M29</strain>
    </source>
</reference>
<keyword evidence="4" id="KW-1185">Reference proteome</keyword>
<feature type="transmembrane region" description="Helical" evidence="1">
    <location>
        <begin position="310"/>
        <end position="331"/>
    </location>
</feature>
<evidence type="ECO:0000313" key="3">
    <source>
        <dbReference type="EMBL" id="MBC5779195.1"/>
    </source>
</evidence>
<keyword evidence="1" id="KW-1133">Transmembrane helix</keyword>
<feature type="transmembrane region" description="Helical" evidence="1">
    <location>
        <begin position="169"/>
        <end position="194"/>
    </location>
</feature>
<feature type="transmembrane region" description="Helical" evidence="1">
    <location>
        <begin position="364"/>
        <end position="385"/>
    </location>
</feature>
<evidence type="ECO:0000313" key="4">
    <source>
        <dbReference type="Proteomes" id="UP000649826"/>
    </source>
</evidence>
<feature type="transmembrane region" description="Helical" evidence="1">
    <location>
        <begin position="106"/>
        <end position="124"/>
    </location>
</feature>
<keyword evidence="1" id="KW-0472">Membrane</keyword>
<name>A0ABR7IGY1_9FIRM</name>
<proteinExistence type="predicted"/>
<organism evidence="3 4">
    <name type="scientific">Blautia difficilis</name>
    <dbReference type="NCBI Taxonomy" id="2763027"/>
    <lineage>
        <taxon>Bacteria</taxon>
        <taxon>Bacillati</taxon>
        <taxon>Bacillota</taxon>
        <taxon>Clostridia</taxon>
        <taxon>Lachnospirales</taxon>
        <taxon>Lachnospiraceae</taxon>
        <taxon>Blautia</taxon>
    </lineage>
</organism>
<gene>
    <name evidence="3" type="ORF">H8Z82_05900</name>
</gene>
<protein>
    <submittedName>
        <fullName evidence="3">Stage III sporulation protein AE</fullName>
    </submittedName>
</protein>
<accession>A0ABR7IGY1</accession>
<feature type="signal peptide" evidence="2">
    <location>
        <begin position="1"/>
        <end position="26"/>
    </location>
</feature>
<keyword evidence="2" id="KW-0732">Signal</keyword>
<dbReference type="Pfam" id="PF09546">
    <property type="entry name" value="Spore_III_AE"/>
    <property type="match status" value="1"/>
</dbReference>
<feature type="transmembrane region" description="Helical" evidence="1">
    <location>
        <begin position="131"/>
        <end position="149"/>
    </location>
</feature>